<organism evidence="1 2">
    <name type="scientific">Aphis craccivora</name>
    <name type="common">Cowpea aphid</name>
    <dbReference type="NCBI Taxonomy" id="307492"/>
    <lineage>
        <taxon>Eukaryota</taxon>
        <taxon>Metazoa</taxon>
        <taxon>Ecdysozoa</taxon>
        <taxon>Arthropoda</taxon>
        <taxon>Hexapoda</taxon>
        <taxon>Insecta</taxon>
        <taxon>Pterygota</taxon>
        <taxon>Neoptera</taxon>
        <taxon>Paraneoptera</taxon>
        <taxon>Hemiptera</taxon>
        <taxon>Sternorrhyncha</taxon>
        <taxon>Aphidomorpha</taxon>
        <taxon>Aphidoidea</taxon>
        <taxon>Aphididae</taxon>
        <taxon>Aphidini</taxon>
        <taxon>Aphis</taxon>
        <taxon>Aphis</taxon>
    </lineage>
</organism>
<dbReference type="OrthoDB" id="2194683at2759"/>
<reference evidence="1 2" key="1">
    <citation type="submission" date="2019-08" db="EMBL/GenBank/DDBJ databases">
        <title>Whole genome of Aphis craccivora.</title>
        <authorList>
            <person name="Voronova N.V."/>
            <person name="Shulinski R.S."/>
            <person name="Bandarenka Y.V."/>
            <person name="Zhorov D.G."/>
            <person name="Warner D."/>
        </authorList>
    </citation>
    <scope>NUCLEOTIDE SEQUENCE [LARGE SCALE GENOMIC DNA]</scope>
    <source>
        <strain evidence="1">180601</strain>
        <tissue evidence="1">Whole Body</tissue>
    </source>
</reference>
<name>A0A6G0YZM8_APHCR</name>
<dbReference type="Proteomes" id="UP000478052">
    <property type="component" value="Unassembled WGS sequence"/>
</dbReference>
<keyword evidence="2" id="KW-1185">Reference proteome</keyword>
<dbReference type="EMBL" id="VUJU01001830">
    <property type="protein sequence ID" value="KAF0763654.1"/>
    <property type="molecule type" value="Genomic_DNA"/>
</dbReference>
<accession>A0A6G0YZM8</accession>
<dbReference type="AlphaFoldDB" id="A0A6G0YZM8"/>
<proteinExistence type="predicted"/>
<sequence>MSYRHASACRSVQMENILHGLTTPIVKSSDWKTIAEVYYPIAAQLGYSSKGTYLNINEQFLSKEIIIYFQTLN</sequence>
<comment type="caution">
    <text evidence="1">The sequence shown here is derived from an EMBL/GenBank/DDBJ whole genome shotgun (WGS) entry which is preliminary data.</text>
</comment>
<evidence type="ECO:0000313" key="1">
    <source>
        <dbReference type="EMBL" id="KAF0763654.1"/>
    </source>
</evidence>
<gene>
    <name evidence="1" type="ORF">FWK35_00011748</name>
</gene>
<protein>
    <submittedName>
        <fullName evidence="1">Uncharacterized protein</fullName>
    </submittedName>
</protein>
<evidence type="ECO:0000313" key="2">
    <source>
        <dbReference type="Proteomes" id="UP000478052"/>
    </source>
</evidence>